<evidence type="ECO:0000313" key="3">
    <source>
        <dbReference type="Proteomes" id="UP000007875"/>
    </source>
</evidence>
<protein>
    <recommendedName>
        <fullName evidence="1">Integrator complex subunit 5 C-terminal domain-containing protein</fullName>
    </recommendedName>
</protein>
<name>H2YC74_CIOSA</name>
<keyword evidence="3" id="KW-1185">Reference proteome</keyword>
<sequence>MQICSMSNLILRATTVMFVKQMDACTLNTLHQQFQSLGSGDAEIETLCSLVVHLVCQSGEGSYKLIRLLIDAASTTCTDPGMKGLDSKVKLIFMKILPSLSCDLQHLALSKGVSPLEDNVFKELELNYKELCDDLLNSESNEKKTWIHTLLVALCLHQHADCVMNQILTQSTTSSHIDSFIKLYNELFPILPGLLGDILKQSFTTLPLLPSKEATTLLTNLLHMSSYGLLPSAVYNF</sequence>
<dbReference type="Proteomes" id="UP000007875">
    <property type="component" value="Unassembled WGS sequence"/>
</dbReference>
<reference evidence="2" key="2">
    <citation type="submission" date="2025-08" db="UniProtKB">
        <authorList>
            <consortium name="Ensembl"/>
        </authorList>
    </citation>
    <scope>IDENTIFICATION</scope>
</reference>
<reference evidence="3" key="1">
    <citation type="submission" date="2003-08" db="EMBL/GenBank/DDBJ databases">
        <authorList>
            <person name="Birren B."/>
            <person name="Nusbaum C."/>
            <person name="Abebe A."/>
            <person name="Abouelleil A."/>
            <person name="Adekoya E."/>
            <person name="Ait-zahra M."/>
            <person name="Allen N."/>
            <person name="Allen T."/>
            <person name="An P."/>
            <person name="Anderson M."/>
            <person name="Anderson S."/>
            <person name="Arachchi H."/>
            <person name="Armbruster J."/>
            <person name="Bachantsang P."/>
            <person name="Baldwin J."/>
            <person name="Barry A."/>
            <person name="Bayul T."/>
            <person name="Blitshsteyn B."/>
            <person name="Bloom T."/>
            <person name="Blye J."/>
            <person name="Boguslavskiy L."/>
            <person name="Borowsky M."/>
            <person name="Boukhgalter B."/>
            <person name="Brunache A."/>
            <person name="Butler J."/>
            <person name="Calixte N."/>
            <person name="Calvo S."/>
            <person name="Camarata J."/>
            <person name="Campo K."/>
            <person name="Chang J."/>
            <person name="Cheshatsang Y."/>
            <person name="Citroen M."/>
            <person name="Collymore A."/>
            <person name="Considine T."/>
            <person name="Cook A."/>
            <person name="Cooke P."/>
            <person name="Corum B."/>
            <person name="Cuomo C."/>
            <person name="David R."/>
            <person name="Dawoe T."/>
            <person name="Degray S."/>
            <person name="Dodge S."/>
            <person name="Dooley K."/>
            <person name="Dorje P."/>
            <person name="Dorjee K."/>
            <person name="Dorris L."/>
            <person name="Duffey N."/>
            <person name="Dupes A."/>
            <person name="Elkins T."/>
            <person name="Engels R."/>
            <person name="Erickson J."/>
            <person name="Farina A."/>
            <person name="Faro S."/>
            <person name="Ferreira P."/>
            <person name="Fischer H."/>
            <person name="Fitzgerald M."/>
            <person name="Foley K."/>
            <person name="Gage D."/>
            <person name="Galagan J."/>
            <person name="Gearin G."/>
            <person name="Gnerre S."/>
            <person name="Gnirke A."/>
            <person name="Goyette A."/>
            <person name="Graham J."/>
            <person name="Grandbois E."/>
            <person name="Gyaltsen K."/>
            <person name="Hafez N."/>
            <person name="Hagopian D."/>
            <person name="Hagos B."/>
            <person name="Hall J."/>
            <person name="Hatcher B."/>
            <person name="Heller A."/>
            <person name="Higgins H."/>
            <person name="Honan T."/>
            <person name="Horn A."/>
            <person name="Houde N."/>
            <person name="Hughes L."/>
            <person name="Hulme W."/>
            <person name="Husby E."/>
            <person name="Iliev I."/>
            <person name="Jaffe D."/>
            <person name="Jones C."/>
            <person name="Kamal M."/>
            <person name="Kamat A."/>
            <person name="Kamvysselis M."/>
            <person name="Karlsson E."/>
            <person name="Kells C."/>
            <person name="Kieu A."/>
            <person name="Kisner P."/>
            <person name="Kodira C."/>
            <person name="Kulbokas E."/>
            <person name="Labutti K."/>
            <person name="Lama D."/>
            <person name="Landers T."/>
            <person name="Leger J."/>
            <person name="Levine S."/>
            <person name="Lewis D."/>
            <person name="Lewis T."/>
            <person name="Lindblad-toh K."/>
            <person name="Liu X."/>
            <person name="Lokyitsang T."/>
            <person name="Lokyitsang Y."/>
            <person name="Lucien O."/>
            <person name="Lui A."/>
            <person name="Ma L.J."/>
            <person name="Mabbitt R."/>
            <person name="Macdonald J."/>
            <person name="Maclean C."/>
            <person name="Major J."/>
            <person name="Manning J."/>
            <person name="Marabella R."/>
            <person name="Maru K."/>
            <person name="Matthews C."/>
            <person name="Mauceli E."/>
            <person name="Mccarthy M."/>
            <person name="Mcdonough S."/>
            <person name="Mcghee T."/>
            <person name="Meldrim J."/>
            <person name="Meneus L."/>
            <person name="Mesirov J."/>
            <person name="Mihalev A."/>
            <person name="Mihova T."/>
            <person name="Mikkelsen T."/>
            <person name="Mlenga V."/>
            <person name="Moru K."/>
            <person name="Mozes J."/>
            <person name="Mulrain L."/>
            <person name="Munson G."/>
            <person name="Naylor J."/>
            <person name="Newes C."/>
            <person name="Nguyen C."/>
            <person name="Nguyen N."/>
            <person name="Nguyen T."/>
            <person name="Nicol R."/>
            <person name="Nielsen C."/>
            <person name="Nizzari M."/>
            <person name="Norbu C."/>
            <person name="Norbu N."/>
            <person name="O'donnell P."/>
            <person name="Okoawo O."/>
            <person name="O'leary S."/>
            <person name="Omotosho B."/>
            <person name="O'neill K."/>
            <person name="Osman S."/>
            <person name="Parker S."/>
            <person name="Perrin D."/>
            <person name="Phunkhang P."/>
            <person name="Piqani B."/>
            <person name="Purcell S."/>
            <person name="Rachupka T."/>
            <person name="Ramasamy U."/>
            <person name="Rameau R."/>
            <person name="Ray V."/>
            <person name="Raymond C."/>
            <person name="Retta R."/>
            <person name="Richardson S."/>
            <person name="Rise C."/>
            <person name="Rodriguez J."/>
            <person name="Rogers J."/>
            <person name="Rogov P."/>
            <person name="Rutman M."/>
            <person name="Schupbach R."/>
            <person name="Seaman C."/>
            <person name="Settipalli S."/>
            <person name="Sharpe T."/>
            <person name="Sheridan J."/>
            <person name="Sherpa N."/>
            <person name="Shi J."/>
            <person name="Smirnov S."/>
            <person name="Smith C."/>
            <person name="Sougnez C."/>
            <person name="Spencer B."/>
            <person name="Stalker J."/>
            <person name="Stange-thomann N."/>
            <person name="Stavropoulos S."/>
            <person name="Stetson K."/>
            <person name="Stone C."/>
            <person name="Stone S."/>
            <person name="Stubbs M."/>
            <person name="Talamas J."/>
            <person name="Tchuinga P."/>
            <person name="Tenzing P."/>
            <person name="Tesfaye S."/>
            <person name="Theodore J."/>
            <person name="Thoulutsang Y."/>
            <person name="Topham K."/>
            <person name="Towey S."/>
            <person name="Tsamla T."/>
            <person name="Tsomo N."/>
            <person name="Vallee D."/>
            <person name="Vassiliev H."/>
            <person name="Venkataraman V."/>
            <person name="Vinson J."/>
            <person name="Vo A."/>
            <person name="Wade C."/>
            <person name="Wang S."/>
            <person name="Wangchuk T."/>
            <person name="Wangdi T."/>
            <person name="Whittaker C."/>
            <person name="Wilkinson J."/>
            <person name="Wu Y."/>
            <person name="Wyman D."/>
            <person name="Yadav S."/>
            <person name="Yang S."/>
            <person name="Yang X."/>
            <person name="Yeager S."/>
            <person name="Yee E."/>
            <person name="Young G."/>
            <person name="Zainoun J."/>
            <person name="Zembeck L."/>
            <person name="Zimmer A."/>
            <person name="Zody M."/>
            <person name="Lander E."/>
        </authorList>
    </citation>
    <scope>NUCLEOTIDE SEQUENCE [LARGE SCALE GENOMIC DNA]</scope>
</reference>
<dbReference type="GO" id="GO:0032039">
    <property type="term" value="C:integrator complex"/>
    <property type="evidence" value="ECO:0007669"/>
    <property type="project" value="InterPro"/>
</dbReference>
<dbReference type="HOGENOM" id="CLU_1172951_0_0_1"/>
<proteinExistence type="predicted"/>
<dbReference type="GeneTree" id="ENSGT00390000008374"/>
<dbReference type="GO" id="GO:0034472">
    <property type="term" value="P:snRNA 3'-end processing"/>
    <property type="evidence" value="ECO:0007669"/>
    <property type="project" value="TreeGrafter"/>
</dbReference>
<evidence type="ECO:0000259" key="1">
    <source>
        <dbReference type="Pfam" id="PF14838"/>
    </source>
</evidence>
<reference evidence="2" key="3">
    <citation type="submission" date="2025-09" db="UniProtKB">
        <authorList>
            <consortium name="Ensembl"/>
        </authorList>
    </citation>
    <scope>IDENTIFICATION</scope>
</reference>
<feature type="domain" description="Integrator complex subunit 5 C-terminal" evidence="1">
    <location>
        <begin position="1"/>
        <end position="202"/>
    </location>
</feature>
<dbReference type="Pfam" id="PF14838">
    <property type="entry name" value="INTS5_C"/>
    <property type="match status" value="1"/>
</dbReference>
<dbReference type="PANTHER" id="PTHR31697:SF2">
    <property type="entry name" value="INTEGRATOR COMPLEX SUBUNIT 5"/>
    <property type="match status" value="1"/>
</dbReference>
<evidence type="ECO:0000313" key="2">
    <source>
        <dbReference type="Ensembl" id="ENSCSAVP00000002922.1"/>
    </source>
</evidence>
<accession>H2YC74</accession>
<dbReference type="InterPro" id="IPR029444">
    <property type="entry name" value="INTS5_C"/>
</dbReference>
<dbReference type="AlphaFoldDB" id="H2YC74"/>
<dbReference type="PANTHER" id="PTHR31697">
    <property type="entry name" value="INTEGRATOR COMPLEX SUBUNIT 5"/>
    <property type="match status" value="1"/>
</dbReference>
<dbReference type="InterPro" id="IPR040316">
    <property type="entry name" value="INTS5"/>
</dbReference>
<organism evidence="2 3">
    <name type="scientific">Ciona savignyi</name>
    <name type="common">Pacific transparent sea squirt</name>
    <dbReference type="NCBI Taxonomy" id="51511"/>
    <lineage>
        <taxon>Eukaryota</taxon>
        <taxon>Metazoa</taxon>
        <taxon>Chordata</taxon>
        <taxon>Tunicata</taxon>
        <taxon>Ascidiacea</taxon>
        <taxon>Phlebobranchia</taxon>
        <taxon>Cionidae</taxon>
        <taxon>Ciona</taxon>
    </lineage>
</organism>
<dbReference type="Ensembl" id="ENSCSAVT00000002966.1">
    <property type="protein sequence ID" value="ENSCSAVP00000002922.1"/>
    <property type="gene ID" value="ENSCSAVG00000001743.1"/>
</dbReference>